<dbReference type="EMBL" id="JAKLTN010000004">
    <property type="protein sequence ID" value="MCG2578657.1"/>
    <property type="molecule type" value="Genomic_DNA"/>
</dbReference>
<keyword evidence="2" id="KW-0238">DNA-binding</keyword>
<dbReference type="RefSeq" id="WP_275712045.1">
    <property type="nucleotide sequence ID" value="NZ_JAKLTN010000004.1"/>
</dbReference>
<gene>
    <name evidence="6" type="ORF">LZ012_16790</name>
</gene>
<feature type="region of interest" description="Disordered" evidence="4">
    <location>
        <begin position="1"/>
        <end position="37"/>
    </location>
</feature>
<dbReference type="NCBIfam" id="TIGR03020">
    <property type="entry name" value="EpsA"/>
    <property type="match status" value="1"/>
</dbReference>
<proteinExistence type="predicted"/>
<name>A0ABS9K664_9RHOO</name>
<dbReference type="InterPro" id="IPR016032">
    <property type="entry name" value="Sig_transdc_resp-reg_C-effctor"/>
</dbReference>
<keyword evidence="1" id="KW-0805">Transcription regulation</keyword>
<dbReference type="PRINTS" id="PR00038">
    <property type="entry name" value="HTHLUXR"/>
</dbReference>
<evidence type="ECO:0000256" key="4">
    <source>
        <dbReference type="SAM" id="MobiDB-lite"/>
    </source>
</evidence>
<dbReference type="SMART" id="SM00421">
    <property type="entry name" value="HTH_LUXR"/>
    <property type="match status" value="1"/>
</dbReference>
<dbReference type="PANTHER" id="PTHR44688">
    <property type="entry name" value="DNA-BINDING TRANSCRIPTIONAL ACTIVATOR DEVR_DOSR"/>
    <property type="match status" value="1"/>
</dbReference>
<evidence type="ECO:0000313" key="6">
    <source>
        <dbReference type="EMBL" id="MCG2578657.1"/>
    </source>
</evidence>
<feature type="compositionally biased region" description="Polar residues" evidence="4">
    <location>
        <begin position="1"/>
        <end position="20"/>
    </location>
</feature>
<dbReference type="Gene3D" id="1.10.10.10">
    <property type="entry name" value="Winged helix-like DNA-binding domain superfamily/Winged helix DNA-binding domain"/>
    <property type="match status" value="1"/>
</dbReference>
<organism evidence="6 7">
    <name type="scientific">Dechloromonas hankyongensis</name>
    <dbReference type="NCBI Taxonomy" id="2908002"/>
    <lineage>
        <taxon>Bacteria</taxon>
        <taxon>Pseudomonadati</taxon>
        <taxon>Pseudomonadota</taxon>
        <taxon>Betaproteobacteria</taxon>
        <taxon>Rhodocyclales</taxon>
        <taxon>Azonexaceae</taxon>
        <taxon>Dechloromonas</taxon>
    </lineage>
</organism>
<evidence type="ECO:0000256" key="2">
    <source>
        <dbReference type="ARBA" id="ARBA00023125"/>
    </source>
</evidence>
<dbReference type="CDD" id="cd06170">
    <property type="entry name" value="LuxR_C_like"/>
    <property type="match status" value="1"/>
</dbReference>
<keyword evidence="3" id="KW-0804">Transcription</keyword>
<dbReference type="Proteomes" id="UP001165384">
    <property type="component" value="Unassembled WGS sequence"/>
</dbReference>
<accession>A0ABS9K664</accession>
<dbReference type="InterPro" id="IPR036388">
    <property type="entry name" value="WH-like_DNA-bd_sf"/>
</dbReference>
<evidence type="ECO:0000313" key="7">
    <source>
        <dbReference type="Proteomes" id="UP001165384"/>
    </source>
</evidence>
<dbReference type="SUPFAM" id="SSF46894">
    <property type="entry name" value="C-terminal effector domain of the bipartite response regulators"/>
    <property type="match status" value="1"/>
</dbReference>
<sequence length="289" mass="31904">MQLTDLQTRATDTAQASAEPSSGEAMPNPGPESSSPFIDPLELEALGLILEHSLKVHTSHHFFCWTQGLLQNLIRHEVLICALRNGESNNFHVDSFSSAAGEPTVVSNLFGQDTLLVPQLIKEWEENDFRPVFLDLAHSDMAVNSPLGRELSRMGATEVFAHGTYDTFGWPVSFFIFGCTPGSIAPRHYPLAALLVPSLHTAWIHTQFTRQAPLWQTRGHAGSSDLLTAREQEILGWIYRGKSNIEIGMILGISPLTVKNHVQKILRRLDVLNRAQAVGKALALRILDG</sequence>
<dbReference type="InterPro" id="IPR000792">
    <property type="entry name" value="Tscrpt_reg_LuxR_C"/>
</dbReference>
<dbReference type="Pfam" id="PF00196">
    <property type="entry name" value="GerE"/>
    <property type="match status" value="1"/>
</dbReference>
<evidence type="ECO:0000256" key="1">
    <source>
        <dbReference type="ARBA" id="ARBA00023015"/>
    </source>
</evidence>
<evidence type="ECO:0000259" key="5">
    <source>
        <dbReference type="PROSITE" id="PS50043"/>
    </source>
</evidence>
<feature type="domain" description="HTH luxR-type" evidence="5">
    <location>
        <begin position="220"/>
        <end position="285"/>
    </location>
</feature>
<dbReference type="PANTHER" id="PTHR44688:SF16">
    <property type="entry name" value="DNA-BINDING TRANSCRIPTIONAL ACTIVATOR DEVR_DOSR"/>
    <property type="match status" value="1"/>
</dbReference>
<comment type="caution">
    <text evidence="6">The sequence shown here is derived from an EMBL/GenBank/DDBJ whole genome shotgun (WGS) entry which is preliminary data.</text>
</comment>
<evidence type="ECO:0000256" key="3">
    <source>
        <dbReference type="ARBA" id="ARBA00023163"/>
    </source>
</evidence>
<protein>
    <submittedName>
        <fullName evidence="6">Helix-turn-helix transcriptional regulator</fullName>
    </submittedName>
</protein>
<reference evidence="6" key="1">
    <citation type="submission" date="2022-01" db="EMBL/GenBank/DDBJ databases">
        <authorList>
            <person name="Jo J.-H."/>
            <person name="Im W.-T."/>
        </authorList>
    </citation>
    <scope>NUCLEOTIDE SEQUENCE</scope>
    <source>
        <strain evidence="6">XY25</strain>
    </source>
</reference>
<dbReference type="PROSITE" id="PS50043">
    <property type="entry name" value="HTH_LUXR_2"/>
    <property type="match status" value="1"/>
</dbReference>
<dbReference type="InterPro" id="IPR017470">
    <property type="entry name" value="Tscrpt_reg_EpsA"/>
</dbReference>
<keyword evidence="7" id="KW-1185">Reference proteome</keyword>